<evidence type="ECO:0000256" key="1">
    <source>
        <dbReference type="ARBA" id="ARBA00008898"/>
    </source>
</evidence>
<dbReference type="RefSeq" id="WP_072790653.1">
    <property type="nucleotide sequence ID" value="NZ_FQWM01000001.1"/>
</dbReference>
<dbReference type="Pfam" id="PF01613">
    <property type="entry name" value="Flavin_Reduct"/>
    <property type="match status" value="1"/>
</dbReference>
<dbReference type="InterPro" id="IPR050268">
    <property type="entry name" value="NADH-dep_flavin_reductase"/>
</dbReference>
<evidence type="ECO:0000313" key="4">
    <source>
        <dbReference type="EMBL" id="SHG42432.1"/>
    </source>
</evidence>
<evidence type="ECO:0000256" key="2">
    <source>
        <dbReference type="ARBA" id="ARBA00023002"/>
    </source>
</evidence>
<dbReference type="PANTHER" id="PTHR30466:SF11">
    <property type="entry name" value="FLAVIN-DEPENDENT MONOOXYGENASE, REDUCTASE SUBUNIT HSAB"/>
    <property type="match status" value="1"/>
</dbReference>
<dbReference type="InterPro" id="IPR012349">
    <property type="entry name" value="Split_barrel_FMN-bd"/>
</dbReference>
<feature type="domain" description="Flavin reductase like" evidence="3">
    <location>
        <begin position="19"/>
        <end position="159"/>
    </location>
</feature>
<name>A0A1M5JPC1_9RHOB</name>
<dbReference type="Proteomes" id="UP000184211">
    <property type="component" value="Unassembled WGS sequence"/>
</dbReference>
<sequence>MSISFIPGADTQRAFRDALGCFATGVTIVSARTESGPIGMTANSFTSLSLDPPLILWSPAKSSDRFTHFTEAKEFAIQVLRDDQQALAQGFARQGDLFDARWHDNDFGVPVLSDCLCAFECQTVAQHDAGDHVILVGQVTKAHIYSGKPLVFAKGAFGGFTAG</sequence>
<proteinExistence type="inferred from homology"/>
<keyword evidence="2" id="KW-0560">Oxidoreductase</keyword>
<dbReference type="SMART" id="SM00903">
    <property type="entry name" value="Flavin_Reduct"/>
    <property type="match status" value="1"/>
</dbReference>
<dbReference type="EMBL" id="FQWM01000001">
    <property type="protein sequence ID" value="SHG42432.1"/>
    <property type="molecule type" value="Genomic_DNA"/>
</dbReference>
<dbReference type="PANTHER" id="PTHR30466">
    <property type="entry name" value="FLAVIN REDUCTASE"/>
    <property type="match status" value="1"/>
</dbReference>
<reference evidence="5" key="1">
    <citation type="submission" date="2016-11" db="EMBL/GenBank/DDBJ databases">
        <authorList>
            <person name="Varghese N."/>
            <person name="Submissions S."/>
        </authorList>
    </citation>
    <scope>NUCLEOTIDE SEQUENCE [LARGE SCALE GENOMIC DNA]</scope>
    <source>
        <strain evidence="5">DSM 28223</strain>
    </source>
</reference>
<accession>A0A1M5JPC1</accession>
<dbReference type="OrthoDB" id="9792858at2"/>
<gene>
    <name evidence="4" type="ORF">SAMN04488044_0741</name>
</gene>
<evidence type="ECO:0000313" key="5">
    <source>
        <dbReference type="Proteomes" id="UP000184211"/>
    </source>
</evidence>
<dbReference type="InterPro" id="IPR002563">
    <property type="entry name" value="Flavin_Rdtase-like_dom"/>
</dbReference>
<dbReference type="STRING" id="870908.SAMN04488044_0741"/>
<dbReference type="GO" id="GO:0010181">
    <property type="term" value="F:FMN binding"/>
    <property type="evidence" value="ECO:0007669"/>
    <property type="project" value="InterPro"/>
</dbReference>
<dbReference type="Gene3D" id="2.30.110.10">
    <property type="entry name" value="Electron Transport, Fmn-binding Protein, Chain A"/>
    <property type="match status" value="1"/>
</dbReference>
<dbReference type="GO" id="GO:0042602">
    <property type="term" value="F:riboflavin reductase (NADPH) activity"/>
    <property type="evidence" value="ECO:0007669"/>
    <property type="project" value="TreeGrafter"/>
</dbReference>
<protein>
    <submittedName>
        <fullName evidence="4">NADH-FMN oxidoreductase RutF, flavin reductase (DIM6/NTAB) family</fullName>
    </submittedName>
</protein>
<organism evidence="4 5">
    <name type="scientific">Cognatishimia maritima</name>
    <dbReference type="NCBI Taxonomy" id="870908"/>
    <lineage>
        <taxon>Bacteria</taxon>
        <taxon>Pseudomonadati</taxon>
        <taxon>Pseudomonadota</taxon>
        <taxon>Alphaproteobacteria</taxon>
        <taxon>Rhodobacterales</taxon>
        <taxon>Paracoccaceae</taxon>
        <taxon>Cognatishimia</taxon>
    </lineage>
</organism>
<evidence type="ECO:0000259" key="3">
    <source>
        <dbReference type="SMART" id="SM00903"/>
    </source>
</evidence>
<comment type="similarity">
    <text evidence="1">Belongs to the non-flavoprotein flavin reductase family.</text>
</comment>
<dbReference type="SUPFAM" id="SSF50475">
    <property type="entry name" value="FMN-binding split barrel"/>
    <property type="match status" value="1"/>
</dbReference>
<dbReference type="AlphaFoldDB" id="A0A1M5JPC1"/>
<keyword evidence="5" id="KW-1185">Reference proteome</keyword>